<keyword evidence="8" id="KW-0784">Thiamine biosynthesis</keyword>
<dbReference type="InterPro" id="IPR015168">
    <property type="entry name" value="SsuA/THI5"/>
</dbReference>
<evidence type="ECO:0000256" key="12">
    <source>
        <dbReference type="SAM" id="SignalP"/>
    </source>
</evidence>
<evidence type="ECO:0000256" key="9">
    <source>
        <dbReference type="ARBA" id="ARBA00023004"/>
    </source>
</evidence>
<evidence type="ECO:0000313" key="14">
    <source>
        <dbReference type="EMBL" id="MFC6885122.1"/>
    </source>
</evidence>
<dbReference type="InterPro" id="IPR027939">
    <property type="entry name" value="NMT1/THI5"/>
</dbReference>
<evidence type="ECO:0000256" key="3">
    <source>
        <dbReference type="ARBA" id="ARBA00009406"/>
    </source>
</evidence>
<evidence type="ECO:0000256" key="6">
    <source>
        <dbReference type="ARBA" id="ARBA00022723"/>
    </source>
</evidence>
<evidence type="ECO:0000259" key="13">
    <source>
        <dbReference type="Pfam" id="PF09084"/>
    </source>
</evidence>
<dbReference type="PANTHER" id="PTHR31528:SF1">
    <property type="entry name" value="4-AMINO-5-HYDROXYMETHYL-2-METHYLPYRIMIDINE PHOSPHATE SYNTHASE THI11-RELATED"/>
    <property type="match status" value="1"/>
</dbReference>
<protein>
    <recommendedName>
        <fullName evidence="10">Thiamine pyrimidine synthase</fullName>
    </recommendedName>
</protein>
<keyword evidence="12" id="KW-0732">Signal</keyword>
<comment type="function">
    <text evidence="1">Responsible for the formation of the pyrimidine heterocycle in the thiamine biosynthesis pathway. Catalyzes the formation of hydroxymethylpyrimidine phosphate (HMP-P) from histidine and pyridoxal phosphate (PLP). The protein uses PLP and the active site histidine to form HMP-P, generating an inactive enzyme. The enzyme can only undergo a single turnover, which suggests it is a suicide enzyme.</text>
</comment>
<dbReference type="EMBL" id="JBHSXS010000034">
    <property type="protein sequence ID" value="MFC6885122.1"/>
    <property type="molecule type" value="Genomic_DNA"/>
</dbReference>
<keyword evidence="7" id="KW-0663">Pyridoxal phosphate</keyword>
<comment type="caution">
    <text evidence="14">The sequence shown here is derived from an EMBL/GenBank/DDBJ whole genome shotgun (WGS) entry which is preliminary data.</text>
</comment>
<organism evidence="14 15">
    <name type="scientific">Actinomadura yumaensis</name>
    <dbReference type="NCBI Taxonomy" id="111807"/>
    <lineage>
        <taxon>Bacteria</taxon>
        <taxon>Bacillati</taxon>
        <taxon>Actinomycetota</taxon>
        <taxon>Actinomycetes</taxon>
        <taxon>Streptosporangiales</taxon>
        <taxon>Thermomonosporaceae</taxon>
        <taxon>Actinomadura</taxon>
    </lineage>
</organism>
<dbReference type="PROSITE" id="PS51318">
    <property type="entry name" value="TAT"/>
    <property type="match status" value="1"/>
</dbReference>
<sequence>MSPSPGLSRRGLLRGAATLGGAAALAPALAACGGAGGTDADGATRIQLGWLPNVESMALLVAAANGHYRREGVTPKLAPGGPNVVIEPQIITGKVLVGVEASDKLGDAVAKGAPLVAIGATFQRSSSCILSLADKPVRTPKDLEGRRFGVAQSDARVYAAFFRLAGVDASKVTMVPTGTDPSALASGEVDAISATLANQPVALGLRGIRTTSIALADHGYNRWSGLLTVSAHNLRNDATRARIAKVLRGTIRGLQDAVDDPGAAARVVVDRYGRRTGLDPRSQAAGAKVWAGLARTPDTERHGLMRLTPEGIATQERFLRGIGVKADVKAMFDPSLIDEVYGGATRL</sequence>
<dbReference type="Gene3D" id="3.40.190.10">
    <property type="entry name" value="Periplasmic binding protein-like II"/>
    <property type="match status" value="2"/>
</dbReference>
<evidence type="ECO:0000256" key="10">
    <source>
        <dbReference type="ARBA" id="ARBA00033171"/>
    </source>
</evidence>
<gene>
    <name evidence="14" type="ORF">ACFQKB_35575</name>
</gene>
<comment type="catalytic activity">
    <reaction evidence="11">
        <text>N(6)-(pyridoxal phosphate)-L-lysyl-[4-amino-5-hydroxymethyl-2-methylpyrimidine phosphate synthase] + L-histidyl-[4-amino-5-hydroxymethyl-2-methylpyrimidine phosphate synthase] + 2 Fe(3+) + 4 H2O = L-lysyl-[4-amino-5-hydroxymethyl-2-methylpyrimidine phosphate synthase] + (2S)-2-amino-5-hydroxy-4-oxopentanoyl-[4-amino-5-hydroxymethyl-2-methylpyrimidine phosphate synthase] + 4-amino-2-methyl-5-(phosphooxymethyl)pyrimidine + 3-oxopropanoate + 2 Fe(2+) + 2 H(+)</text>
        <dbReference type="Rhea" id="RHEA:65756"/>
        <dbReference type="Rhea" id="RHEA-COMP:16892"/>
        <dbReference type="Rhea" id="RHEA-COMP:16893"/>
        <dbReference type="Rhea" id="RHEA-COMP:16894"/>
        <dbReference type="Rhea" id="RHEA-COMP:16895"/>
        <dbReference type="ChEBI" id="CHEBI:15377"/>
        <dbReference type="ChEBI" id="CHEBI:15378"/>
        <dbReference type="ChEBI" id="CHEBI:29033"/>
        <dbReference type="ChEBI" id="CHEBI:29034"/>
        <dbReference type="ChEBI" id="CHEBI:29969"/>
        <dbReference type="ChEBI" id="CHEBI:29979"/>
        <dbReference type="ChEBI" id="CHEBI:33190"/>
        <dbReference type="ChEBI" id="CHEBI:58354"/>
        <dbReference type="ChEBI" id="CHEBI:143915"/>
        <dbReference type="ChEBI" id="CHEBI:157692"/>
    </reaction>
    <physiologicalReaction direction="left-to-right" evidence="11">
        <dbReference type="Rhea" id="RHEA:65757"/>
    </physiologicalReaction>
</comment>
<keyword evidence="9" id="KW-0408">Iron</keyword>
<accession>A0ABW2CTK0</accession>
<dbReference type="Proteomes" id="UP001596380">
    <property type="component" value="Unassembled WGS sequence"/>
</dbReference>
<name>A0ABW2CTK0_9ACTN</name>
<reference evidence="15" key="1">
    <citation type="journal article" date="2019" name="Int. J. Syst. Evol. Microbiol.">
        <title>The Global Catalogue of Microorganisms (GCM) 10K type strain sequencing project: providing services to taxonomists for standard genome sequencing and annotation.</title>
        <authorList>
            <consortium name="The Broad Institute Genomics Platform"/>
            <consortium name="The Broad Institute Genome Sequencing Center for Infectious Disease"/>
            <person name="Wu L."/>
            <person name="Ma J."/>
        </authorList>
    </citation>
    <scope>NUCLEOTIDE SEQUENCE [LARGE SCALE GENOMIC DNA]</scope>
    <source>
        <strain evidence="15">JCM 3369</strain>
    </source>
</reference>
<evidence type="ECO:0000256" key="1">
    <source>
        <dbReference type="ARBA" id="ARBA00003469"/>
    </source>
</evidence>
<evidence type="ECO:0000256" key="5">
    <source>
        <dbReference type="ARBA" id="ARBA00022679"/>
    </source>
</evidence>
<feature type="signal peptide" evidence="12">
    <location>
        <begin position="1"/>
        <end position="30"/>
    </location>
</feature>
<proteinExistence type="inferred from homology"/>
<dbReference type="SUPFAM" id="SSF53850">
    <property type="entry name" value="Periplasmic binding protein-like II"/>
    <property type="match status" value="1"/>
</dbReference>
<feature type="chain" id="PRO_5046086191" description="Thiamine pyrimidine synthase" evidence="12">
    <location>
        <begin position="31"/>
        <end position="347"/>
    </location>
</feature>
<keyword evidence="5" id="KW-0808">Transferase</keyword>
<keyword evidence="15" id="KW-1185">Reference proteome</keyword>
<evidence type="ECO:0000256" key="2">
    <source>
        <dbReference type="ARBA" id="ARBA00004948"/>
    </source>
</evidence>
<evidence type="ECO:0000313" key="15">
    <source>
        <dbReference type="Proteomes" id="UP001596380"/>
    </source>
</evidence>
<comment type="similarity">
    <text evidence="3">Belongs to the NMT1/THI5 family.</text>
</comment>
<dbReference type="Pfam" id="PF09084">
    <property type="entry name" value="NMT1"/>
    <property type="match status" value="1"/>
</dbReference>
<dbReference type="InterPro" id="IPR006311">
    <property type="entry name" value="TAT_signal"/>
</dbReference>
<dbReference type="PANTHER" id="PTHR31528">
    <property type="entry name" value="4-AMINO-5-HYDROXYMETHYL-2-METHYLPYRIMIDINE PHOSPHATE SYNTHASE THI11-RELATED"/>
    <property type="match status" value="1"/>
</dbReference>
<comment type="subunit">
    <text evidence="4">Homodimer.</text>
</comment>
<keyword evidence="6" id="KW-0479">Metal-binding</keyword>
<dbReference type="RefSeq" id="WP_160824964.1">
    <property type="nucleotide sequence ID" value="NZ_JBHSXE010000001.1"/>
</dbReference>
<evidence type="ECO:0000256" key="4">
    <source>
        <dbReference type="ARBA" id="ARBA00011738"/>
    </source>
</evidence>
<evidence type="ECO:0000256" key="7">
    <source>
        <dbReference type="ARBA" id="ARBA00022898"/>
    </source>
</evidence>
<evidence type="ECO:0000256" key="8">
    <source>
        <dbReference type="ARBA" id="ARBA00022977"/>
    </source>
</evidence>
<feature type="domain" description="SsuA/THI5-like" evidence="13">
    <location>
        <begin position="54"/>
        <end position="264"/>
    </location>
</feature>
<evidence type="ECO:0000256" key="11">
    <source>
        <dbReference type="ARBA" id="ARBA00048179"/>
    </source>
</evidence>
<comment type="pathway">
    <text evidence="2">Cofactor biosynthesis; thiamine diphosphate biosynthesis.</text>
</comment>